<gene>
    <name evidence="2" type="ORF">A3F84_04355</name>
</gene>
<feature type="transmembrane region" description="Helical" evidence="1">
    <location>
        <begin position="7"/>
        <end position="27"/>
    </location>
</feature>
<dbReference type="EMBL" id="MFKF01000060">
    <property type="protein sequence ID" value="OGG55790.1"/>
    <property type="molecule type" value="Genomic_DNA"/>
</dbReference>
<organism evidence="2 3">
    <name type="scientific">Handelsmanbacteria sp. (strain RIFCSPLOWO2_12_FULL_64_10)</name>
    <dbReference type="NCBI Taxonomy" id="1817868"/>
    <lineage>
        <taxon>Bacteria</taxon>
        <taxon>Candidatus Handelsmaniibacteriota</taxon>
    </lineage>
</organism>
<dbReference type="AlphaFoldDB" id="A0A1F6D384"/>
<feature type="transmembrane region" description="Helical" evidence="1">
    <location>
        <begin position="47"/>
        <end position="73"/>
    </location>
</feature>
<dbReference type="Proteomes" id="UP000178606">
    <property type="component" value="Unassembled WGS sequence"/>
</dbReference>
<evidence type="ECO:0000256" key="1">
    <source>
        <dbReference type="SAM" id="Phobius"/>
    </source>
</evidence>
<accession>A0A1F6D384</accession>
<comment type="caution">
    <text evidence="2">The sequence shown here is derived from an EMBL/GenBank/DDBJ whole genome shotgun (WGS) entry which is preliminary data.</text>
</comment>
<protein>
    <submittedName>
        <fullName evidence="2">Uncharacterized protein</fullName>
    </submittedName>
</protein>
<keyword evidence="1" id="KW-0812">Transmembrane</keyword>
<evidence type="ECO:0000313" key="2">
    <source>
        <dbReference type="EMBL" id="OGG55790.1"/>
    </source>
</evidence>
<sequence length="93" mass="9814">MNPRAPFAWFLILLGGVLVGLAVLPGVTASSWLYGATGTASLPLWLAAAWIGWFFAMWGSLVAIIIATGAWLVQPMPAAEETRLEAATQARSA</sequence>
<name>A0A1F6D384_HANXR</name>
<reference evidence="2 3" key="1">
    <citation type="journal article" date="2016" name="Nat. Commun.">
        <title>Thousands of microbial genomes shed light on interconnected biogeochemical processes in an aquifer system.</title>
        <authorList>
            <person name="Anantharaman K."/>
            <person name="Brown C.T."/>
            <person name="Hug L.A."/>
            <person name="Sharon I."/>
            <person name="Castelle C.J."/>
            <person name="Probst A.J."/>
            <person name="Thomas B.C."/>
            <person name="Singh A."/>
            <person name="Wilkins M.J."/>
            <person name="Karaoz U."/>
            <person name="Brodie E.L."/>
            <person name="Williams K.H."/>
            <person name="Hubbard S.S."/>
            <person name="Banfield J.F."/>
        </authorList>
    </citation>
    <scope>NUCLEOTIDE SEQUENCE [LARGE SCALE GENOMIC DNA]</scope>
    <source>
        <strain evidence="3">RIFCSPLOWO2_12_FULL_64_10</strain>
    </source>
</reference>
<proteinExistence type="predicted"/>
<keyword evidence="1" id="KW-0472">Membrane</keyword>
<keyword evidence="1" id="KW-1133">Transmembrane helix</keyword>
<evidence type="ECO:0000313" key="3">
    <source>
        <dbReference type="Proteomes" id="UP000178606"/>
    </source>
</evidence>